<feature type="domain" description="N-acetyltransferase" evidence="3">
    <location>
        <begin position="14"/>
        <end position="160"/>
    </location>
</feature>
<proteinExistence type="predicted"/>
<comment type="caution">
    <text evidence="4">The sequence shown here is derived from an EMBL/GenBank/DDBJ whole genome shotgun (WGS) entry which is preliminary data.</text>
</comment>
<name>A0A8J2KNT2_9HEXA</name>
<keyword evidence="5" id="KW-1185">Reference proteome</keyword>
<evidence type="ECO:0000313" key="4">
    <source>
        <dbReference type="EMBL" id="CAG7816519.1"/>
    </source>
</evidence>
<evidence type="ECO:0000256" key="2">
    <source>
        <dbReference type="ARBA" id="ARBA00023315"/>
    </source>
</evidence>
<dbReference type="Pfam" id="PF13302">
    <property type="entry name" value="Acetyltransf_3"/>
    <property type="match status" value="1"/>
</dbReference>
<feature type="non-terminal residue" evidence="4">
    <location>
        <position position="1"/>
    </location>
</feature>
<reference evidence="4" key="1">
    <citation type="submission" date="2021-06" db="EMBL/GenBank/DDBJ databases">
        <authorList>
            <person name="Hodson N. C."/>
            <person name="Mongue J. A."/>
            <person name="Jaron S. K."/>
        </authorList>
    </citation>
    <scope>NUCLEOTIDE SEQUENCE</scope>
</reference>
<accession>A0A8J2KNT2</accession>
<sequence length="170" mass="19921">MKHPPGTMIEGEKVVLTSYKSLHVPKYHGWMGDEEILRLTASERLTLEEEYKMQKDWEDDPNKCTFIILSRETYEQTQDEILSMIGDTNLFLSSEPDDVPVAEIEVMIAEKIFRRRGCARNALLLIMDYATRHLHVKKFYAKIKSDNEGSIKLFSELGYKFMYKNDIFNE</sequence>
<keyword evidence="1" id="KW-0808">Transferase</keyword>
<dbReference type="PANTHER" id="PTHR13256">
    <property type="entry name" value="N-ACETYLTRANSFERASE 9"/>
    <property type="match status" value="1"/>
</dbReference>
<dbReference type="AlphaFoldDB" id="A0A8J2KNT2"/>
<dbReference type="OrthoDB" id="5043642at2759"/>
<organism evidence="4 5">
    <name type="scientific">Allacma fusca</name>
    <dbReference type="NCBI Taxonomy" id="39272"/>
    <lineage>
        <taxon>Eukaryota</taxon>
        <taxon>Metazoa</taxon>
        <taxon>Ecdysozoa</taxon>
        <taxon>Arthropoda</taxon>
        <taxon>Hexapoda</taxon>
        <taxon>Collembola</taxon>
        <taxon>Symphypleona</taxon>
        <taxon>Sminthuridae</taxon>
        <taxon>Allacma</taxon>
    </lineage>
</organism>
<dbReference type="InterPro" id="IPR000182">
    <property type="entry name" value="GNAT_dom"/>
</dbReference>
<gene>
    <name evidence="4" type="ORF">AFUS01_LOCUS27136</name>
</gene>
<evidence type="ECO:0000313" key="5">
    <source>
        <dbReference type="Proteomes" id="UP000708208"/>
    </source>
</evidence>
<dbReference type="GO" id="GO:0008080">
    <property type="term" value="F:N-acetyltransferase activity"/>
    <property type="evidence" value="ECO:0007669"/>
    <property type="project" value="InterPro"/>
</dbReference>
<protein>
    <recommendedName>
        <fullName evidence="3">N-acetyltransferase domain-containing protein</fullName>
    </recommendedName>
</protein>
<dbReference type="PANTHER" id="PTHR13256:SF16">
    <property type="entry name" value="ALPHA_BETA-TUBULIN-N-ACETYLTRANSFERASE 9"/>
    <property type="match status" value="1"/>
</dbReference>
<evidence type="ECO:0000256" key="1">
    <source>
        <dbReference type="ARBA" id="ARBA00022679"/>
    </source>
</evidence>
<evidence type="ECO:0000259" key="3">
    <source>
        <dbReference type="Pfam" id="PF13302"/>
    </source>
</evidence>
<keyword evidence="2" id="KW-0012">Acyltransferase</keyword>
<dbReference type="InterPro" id="IPR039135">
    <property type="entry name" value="NAT9-like"/>
</dbReference>
<dbReference type="EMBL" id="CAJVCH010372101">
    <property type="protein sequence ID" value="CAG7816519.1"/>
    <property type="molecule type" value="Genomic_DNA"/>
</dbReference>
<dbReference type="Proteomes" id="UP000708208">
    <property type="component" value="Unassembled WGS sequence"/>
</dbReference>